<dbReference type="Proteomes" id="UP000314294">
    <property type="component" value="Unassembled WGS sequence"/>
</dbReference>
<feature type="compositionally biased region" description="Basic and acidic residues" evidence="1">
    <location>
        <begin position="308"/>
        <end position="317"/>
    </location>
</feature>
<feature type="compositionally biased region" description="Polar residues" evidence="1">
    <location>
        <begin position="87"/>
        <end position="98"/>
    </location>
</feature>
<name>A0A4Z2GKB2_9TELE</name>
<evidence type="ECO:0000256" key="1">
    <source>
        <dbReference type="SAM" id="MobiDB-lite"/>
    </source>
</evidence>
<feature type="compositionally biased region" description="Low complexity" evidence="1">
    <location>
        <begin position="38"/>
        <end position="47"/>
    </location>
</feature>
<dbReference type="AlphaFoldDB" id="A0A4Z2GKB2"/>
<feature type="compositionally biased region" description="Low complexity" evidence="1">
    <location>
        <begin position="275"/>
        <end position="284"/>
    </location>
</feature>
<evidence type="ECO:0000313" key="3">
    <source>
        <dbReference type="Proteomes" id="UP000314294"/>
    </source>
</evidence>
<dbReference type="EMBL" id="SRLO01000508">
    <property type="protein sequence ID" value="TNN53680.1"/>
    <property type="molecule type" value="Genomic_DNA"/>
</dbReference>
<keyword evidence="3" id="KW-1185">Reference proteome</keyword>
<feature type="compositionally biased region" description="Basic and acidic residues" evidence="1">
    <location>
        <begin position="135"/>
        <end position="157"/>
    </location>
</feature>
<comment type="caution">
    <text evidence="2">The sequence shown here is derived from an EMBL/GenBank/DDBJ whole genome shotgun (WGS) entry which is preliminary data.</text>
</comment>
<reference evidence="2 3" key="1">
    <citation type="submission" date="2019-03" db="EMBL/GenBank/DDBJ databases">
        <title>First draft genome of Liparis tanakae, snailfish: a comprehensive survey of snailfish specific genes.</title>
        <authorList>
            <person name="Kim W."/>
            <person name="Song I."/>
            <person name="Jeong J.-H."/>
            <person name="Kim D."/>
            <person name="Kim S."/>
            <person name="Ryu S."/>
            <person name="Song J.Y."/>
            <person name="Lee S.K."/>
        </authorList>
    </citation>
    <scope>NUCLEOTIDE SEQUENCE [LARGE SCALE GENOMIC DNA]</scope>
    <source>
        <tissue evidence="2">Muscle</tissue>
    </source>
</reference>
<accession>A0A4Z2GKB2</accession>
<gene>
    <name evidence="2" type="ORF">EYF80_036086</name>
</gene>
<dbReference type="OrthoDB" id="10659118at2759"/>
<feature type="compositionally biased region" description="Gly residues" evidence="1">
    <location>
        <begin position="251"/>
        <end position="265"/>
    </location>
</feature>
<feature type="region of interest" description="Disordered" evidence="1">
    <location>
        <begin position="1"/>
        <end position="107"/>
    </location>
</feature>
<feature type="region of interest" description="Disordered" evidence="1">
    <location>
        <begin position="178"/>
        <end position="317"/>
    </location>
</feature>
<protein>
    <submittedName>
        <fullName evidence="2">Uncharacterized protein</fullName>
    </submittedName>
</protein>
<proteinExistence type="predicted"/>
<feature type="compositionally biased region" description="Low complexity" evidence="1">
    <location>
        <begin position="235"/>
        <end position="250"/>
    </location>
</feature>
<sequence length="384" mass="40724">MLCQESPHTGAAEQEVARRGGGEEQEAARRGGGEEQEVALLLLLRGAGRSERRQPESRSSRSTSRRKRPPPRAYRAGLRPQRAYASEQVTVSSSTPQNGPAILRDSTAAYGSWNATKTRTSATMSFSRVPVPQRAGDRGVARHHDGEGRAEDADHGAAGEGFEPLASRRAAVRLAVVPRDLGVERLGEAEERRHEPHGGGGRLPDRREAPAQPERGVRPGHRRVAVHADAGQQQEAAVRVDGVAGARGAVEGAGGGGASAQGDGGLQRQREEQQEVGQRQVQQEDVGHGARPRAAADGEGGDHQAVPRHAEQEHQAEGGELEGLDGELLIARLAVVRLPAAAEVCGVAGVPRVDGEVGAVVVRVADVVPEAELHRRRKSTETFQ</sequence>
<organism evidence="2 3">
    <name type="scientific">Liparis tanakae</name>
    <name type="common">Tanaka's snailfish</name>
    <dbReference type="NCBI Taxonomy" id="230148"/>
    <lineage>
        <taxon>Eukaryota</taxon>
        <taxon>Metazoa</taxon>
        <taxon>Chordata</taxon>
        <taxon>Craniata</taxon>
        <taxon>Vertebrata</taxon>
        <taxon>Euteleostomi</taxon>
        <taxon>Actinopterygii</taxon>
        <taxon>Neopterygii</taxon>
        <taxon>Teleostei</taxon>
        <taxon>Neoteleostei</taxon>
        <taxon>Acanthomorphata</taxon>
        <taxon>Eupercaria</taxon>
        <taxon>Perciformes</taxon>
        <taxon>Cottioidei</taxon>
        <taxon>Cottales</taxon>
        <taxon>Liparidae</taxon>
        <taxon>Liparis</taxon>
    </lineage>
</organism>
<evidence type="ECO:0000313" key="2">
    <source>
        <dbReference type="EMBL" id="TNN53680.1"/>
    </source>
</evidence>
<feature type="compositionally biased region" description="Basic and acidic residues" evidence="1">
    <location>
        <begin position="48"/>
        <end position="59"/>
    </location>
</feature>
<feature type="compositionally biased region" description="Basic and acidic residues" evidence="1">
    <location>
        <begin position="181"/>
        <end position="209"/>
    </location>
</feature>
<feature type="compositionally biased region" description="Basic and acidic residues" evidence="1">
    <location>
        <begin position="15"/>
        <end position="33"/>
    </location>
</feature>
<feature type="region of interest" description="Disordered" evidence="1">
    <location>
        <begin position="120"/>
        <end position="166"/>
    </location>
</feature>